<proteinExistence type="predicted"/>
<evidence type="ECO:0000313" key="3">
    <source>
        <dbReference type="Proteomes" id="UP000625711"/>
    </source>
</evidence>
<reference evidence="2" key="1">
    <citation type="submission" date="2020-08" db="EMBL/GenBank/DDBJ databases">
        <title>Genome sequencing and assembly of the red palm weevil Rhynchophorus ferrugineus.</title>
        <authorList>
            <person name="Dias G.B."/>
            <person name="Bergman C.M."/>
            <person name="Manee M."/>
        </authorList>
    </citation>
    <scope>NUCLEOTIDE SEQUENCE</scope>
    <source>
        <strain evidence="2">AA-2017</strain>
        <tissue evidence="2">Whole larva</tissue>
    </source>
</reference>
<sequence length="289" mass="31953">VTLSAQDARTLIDRIKVGVDAVWQLIVDAYQGRAWAALGYASWDECCTREFGTSRLRLPREERADVVASLRESGLSIRAIAAATGQSYGTIQSEVIKSDHLEPEPITGTDGKTYTSKPRPEPEPDWIDAAGDEADAKPLPPGFTAEDIAELNHPRATPPAPELPTRKRRPITDQAQAAGWELIKAVERIQRICDDDRFNVNKTKPQIAAQVETITPDLARQYLAFNTHNRNVRSYRVKGYAADMRDGRWTLNGEAIKFSADGTLLDGQHRLQAVIEADVAVQMLVVRGV</sequence>
<organism evidence="2 3">
    <name type="scientific">Rhynchophorus ferrugineus</name>
    <name type="common">Red palm weevil</name>
    <name type="synonym">Curculio ferrugineus</name>
    <dbReference type="NCBI Taxonomy" id="354439"/>
    <lineage>
        <taxon>Eukaryota</taxon>
        <taxon>Metazoa</taxon>
        <taxon>Ecdysozoa</taxon>
        <taxon>Arthropoda</taxon>
        <taxon>Hexapoda</taxon>
        <taxon>Insecta</taxon>
        <taxon>Pterygota</taxon>
        <taxon>Neoptera</taxon>
        <taxon>Endopterygota</taxon>
        <taxon>Coleoptera</taxon>
        <taxon>Polyphaga</taxon>
        <taxon>Cucujiformia</taxon>
        <taxon>Curculionidae</taxon>
        <taxon>Dryophthorinae</taxon>
        <taxon>Rhynchophorus</taxon>
    </lineage>
</organism>
<feature type="compositionally biased region" description="Acidic residues" evidence="1">
    <location>
        <begin position="123"/>
        <end position="133"/>
    </location>
</feature>
<feature type="non-terminal residue" evidence="2">
    <location>
        <position position="289"/>
    </location>
</feature>
<feature type="region of interest" description="Disordered" evidence="1">
    <location>
        <begin position="94"/>
        <end position="135"/>
    </location>
</feature>
<evidence type="ECO:0000313" key="2">
    <source>
        <dbReference type="EMBL" id="KAF7277615.1"/>
    </source>
</evidence>
<evidence type="ECO:0000256" key="1">
    <source>
        <dbReference type="SAM" id="MobiDB-lite"/>
    </source>
</evidence>
<accession>A0A834IGL2</accession>
<feature type="non-terminal residue" evidence="2">
    <location>
        <position position="1"/>
    </location>
</feature>
<protein>
    <submittedName>
        <fullName evidence="2">Uncharacterized protein</fullName>
    </submittedName>
</protein>
<comment type="caution">
    <text evidence="2">The sequence shown here is derived from an EMBL/GenBank/DDBJ whole genome shotgun (WGS) entry which is preliminary data.</text>
</comment>
<dbReference type="AlphaFoldDB" id="A0A834IGL2"/>
<dbReference type="EMBL" id="JAACXV010000564">
    <property type="protein sequence ID" value="KAF7277615.1"/>
    <property type="molecule type" value="Genomic_DNA"/>
</dbReference>
<gene>
    <name evidence="2" type="ORF">GWI33_002970</name>
</gene>
<keyword evidence="3" id="KW-1185">Reference proteome</keyword>
<dbReference type="Proteomes" id="UP000625711">
    <property type="component" value="Unassembled WGS sequence"/>
</dbReference>
<name>A0A834IGL2_RHYFE</name>